<feature type="repeat" description="ANK" evidence="4">
    <location>
        <begin position="149"/>
        <end position="181"/>
    </location>
</feature>
<evidence type="ECO:0000256" key="2">
    <source>
        <dbReference type="ARBA" id="ARBA00022737"/>
    </source>
</evidence>
<dbReference type="GO" id="GO:0045732">
    <property type="term" value="P:positive regulation of protein catabolic process"/>
    <property type="evidence" value="ECO:0007669"/>
    <property type="project" value="TreeGrafter"/>
</dbReference>
<evidence type="ECO:0000256" key="5">
    <source>
        <dbReference type="SAM" id="MobiDB-lite"/>
    </source>
</evidence>
<dbReference type="PROSITE" id="PS50297">
    <property type="entry name" value="ANK_REP_REGION"/>
    <property type="match status" value="4"/>
</dbReference>
<reference evidence="6 7" key="1">
    <citation type="journal article" date="2018" name="G3 (Bethesda)">
        <title>A High-Quality Reference Genome for the Invasive Mosquitofish Gambusia affinis Using a Chicago Library.</title>
        <authorList>
            <person name="Hoffberg S.L."/>
            <person name="Troendle N.J."/>
            <person name="Glenn T.C."/>
            <person name="Mahmud O."/>
            <person name="Louha S."/>
            <person name="Chalopin D."/>
            <person name="Bennetzen J.L."/>
            <person name="Mauricio R."/>
        </authorList>
    </citation>
    <scope>NUCLEOTIDE SEQUENCE [LARGE SCALE GENOMIC DNA]</scope>
    <source>
        <strain evidence="6">NE01/NJP1002.9</strain>
        <tissue evidence="6">Muscle</tissue>
    </source>
</reference>
<keyword evidence="3 4" id="KW-0040">ANK repeat</keyword>
<comment type="caution">
    <text evidence="6">The sequence shown here is derived from an EMBL/GenBank/DDBJ whole genome shotgun (WGS) entry which is preliminary data.</text>
</comment>
<gene>
    <name evidence="6" type="ORF">CCH79_00002700</name>
</gene>
<accession>A0A315W7Y3</accession>
<dbReference type="PANTHER" id="PTHR24136">
    <property type="entry name" value="SOWAH (DROSOPHILA) HOMOLOG"/>
    <property type="match status" value="1"/>
</dbReference>
<evidence type="ECO:0000256" key="4">
    <source>
        <dbReference type="PROSITE-ProRule" id="PRU00023"/>
    </source>
</evidence>
<dbReference type="Pfam" id="PF12796">
    <property type="entry name" value="Ank_2"/>
    <property type="match status" value="1"/>
</dbReference>
<comment type="similarity">
    <text evidence="1">Belongs to the ankyrin SOCS box (ASB) family.</text>
</comment>
<feature type="repeat" description="ANK" evidence="4">
    <location>
        <begin position="181"/>
        <end position="213"/>
    </location>
</feature>
<evidence type="ECO:0000256" key="3">
    <source>
        <dbReference type="ARBA" id="ARBA00023043"/>
    </source>
</evidence>
<dbReference type="Proteomes" id="UP000250572">
    <property type="component" value="Unassembled WGS sequence"/>
</dbReference>
<dbReference type="SMART" id="SM00248">
    <property type="entry name" value="ANK"/>
    <property type="match status" value="5"/>
</dbReference>
<name>A0A315W7Y3_GAMAF</name>
<dbReference type="AlphaFoldDB" id="A0A315W7Y3"/>
<sequence length="380" mass="39365">MSAGNKDRQLDTACPGAAAVYFSNPLMSDVEADWSPIHEAAFNGSVLRLQRLVAQGICVNLNTLDQVSPLHGACLQGHTNCAKLLVENGANVNKTTVDGHTALTEACARGHVTCVSLLLQHGATPRGTSPSSSPIHSAAAKDVDQDIDSLGSPLHVACSNQQLSSVKKLLQLGADANKSAIGDSPLHIAARLSSPELVSALLDHGADRLLMNSEGKRPLDLVPPDSPVGRLLRETGVSPLKQLCQLCIRKNCGEAQAGICSTNQSRGMHSNTEITSIFQPQTLSLFTFRPAGGELAQPGRIIPLGEPQDETAASGTWAGGAEDQRPIEWSTVARLEPSAPPGGLTDAGGGAGRQVSSDAELYPAGRDTAGSALAGPAPAQ</sequence>
<dbReference type="Gene3D" id="1.25.40.20">
    <property type="entry name" value="Ankyrin repeat-containing domain"/>
    <property type="match status" value="1"/>
</dbReference>
<proteinExistence type="inferred from homology"/>
<dbReference type="SUPFAM" id="SSF48403">
    <property type="entry name" value="Ankyrin repeat"/>
    <property type="match status" value="1"/>
</dbReference>
<feature type="repeat" description="ANK" evidence="4">
    <location>
        <begin position="98"/>
        <end position="130"/>
    </location>
</feature>
<evidence type="ECO:0000313" key="7">
    <source>
        <dbReference type="Proteomes" id="UP000250572"/>
    </source>
</evidence>
<dbReference type="InterPro" id="IPR051573">
    <property type="entry name" value="Ankyrin-SOCS_box_domain"/>
</dbReference>
<evidence type="ECO:0000313" key="6">
    <source>
        <dbReference type="EMBL" id="PWA31461.1"/>
    </source>
</evidence>
<dbReference type="InterPro" id="IPR002110">
    <property type="entry name" value="Ankyrin_rpt"/>
</dbReference>
<feature type="region of interest" description="Disordered" evidence="5">
    <location>
        <begin position="329"/>
        <end position="380"/>
    </location>
</feature>
<evidence type="ECO:0000256" key="1">
    <source>
        <dbReference type="ARBA" id="ARBA00005949"/>
    </source>
</evidence>
<feature type="repeat" description="ANK" evidence="4">
    <location>
        <begin position="65"/>
        <end position="97"/>
    </location>
</feature>
<dbReference type="STRING" id="33528.ENSGAFP00000000471"/>
<organism evidence="6 7">
    <name type="scientific">Gambusia affinis</name>
    <name type="common">Western mosquitofish</name>
    <name type="synonym">Heterandria affinis</name>
    <dbReference type="NCBI Taxonomy" id="33528"/>
    <lineage>
        <taxon>Eukaryota</taxon>
        <taxon>Metazoa</taxon>
        <taxon>Chordata</taxon>
        <taxon>Craniata</taxon>
        <taxon>Vertebrata</taxon>
        <taxon>Euteleostomi</taxon>
        <taxon>Actinopterygii</taxon>
        <taxon>Neopterygii</taxon>
        <taxon>Teleostei</taxon>
        <taxon>Neoteleostei</taxon>
        <taxon>Acanthomorphata</taxon>
        <taxon>Ovalentaria</taxon>
        <taxon>Atherinomorphae</taxon>
        <taxon>Cyprinodontiformes</taxon>
        <taxon>Poeciliidae</taxon>
        <taxon>Poeciliinae</taxon>
        <taxon>Gambusia</taxon>
    </lineage>
</organism>
<dbReference type="PANTHER" id="PTHR24136:SF17">
    <property type="entry name" value="ANKYRIN REPEAT AND SOCS BOX PROTEIN 9"/>
    <property type="match status" value="1"/>
</dbReference>
<keyword evidence="2" id="KW-0677">Repeat</keyword>
<dbReference type="GO" id="GO:0016567">
    <property type="term" value="P:protein ubiquitination"/>
    <property type="evidence" value="ECO:0007669"/>
    <property type="project" value="TreeGrafter"/>
</dbReference>
<dbReference type="InterPro" id="IPR036770">
    <property type="entry name" value="Ankyrin_rpt-contain_sf"/>
</dbReference>
<dbReference type="Pfam" id="PF00023">
    <property type="entry name" value="Ank"/>
    <property type="match status" value="1"/>
</dbReference>
<dbReference type="EMBL" id="NHOQ01000293">
    <property type="protein sequence ID" value="PWA31461.1"/>
    <property type="molecule type" value="Genomic_DNA"/>
</dbReference>
<keyword evidence="7" id="KW-1185">Reference proteome</keyword>
<protein>
    <submittedName>
        <fullName evidence="6">Uncharacterized protein</fullName>
    </submittedName>
</protein>
<dbReference type="PROSITE" id="PS50088">
    <property type="entry name" value="ANK_REPEAT"/>
    <property type="match status" value="4"/>
</dbReference>